<protein>
    <recommendedName>
        <fullName evidence="7">Large ribosomal subunit protein uL3m</fullName>
    </recommendedName>
</protein>
<comment type="similarity">
    <text evidence="2 8">Belongs to the universal ribosomal protein uL3 family.</text>
</comment>
<dbReference type="FunFam" id="3.30.160.810:FF:000001">
    <property type="entry name" value="50S ribosomal protein L3"/>
    <property type="match status" value="1"/>
</dbReference>
<dbReference type="EMBL" id="CP151510">
    <property type="protein sequence ID" value="WZN64743.1"/>
    <property type="molecule type" value="Genomic_DNA"/>
</dbReference>
<evidence type="ECO:0000313" key="11">
    <source>
        <dbReference type="Proteomes" id="UP001472866"/>
    </source>
</evidence>
<proteinExistence type="inferred from homology"/>
<dbReference type="Proteomes" id="UP001472866">
    <property type="component" value="Chromosome 10"/>
</dbReference>
<evidence type="ECO:0000256" key="3">
    <source>
        <dbReference type="ARBA" id="ARBA00022946"/>
    </source>
</evidence>
<evidence type="ECO:0000256" key="5">
    <source>
        <dbReference type="ARBA" id="ARBA00023128"/>
    </source>
</evidence>
<keyword evidence="3" id="KW-0809">Transit peptide</keyword>
<reference evidence="10 11" key="1">
    <citation type="submission" date="2024-03" db="EMBL/GenBank/DDBJ databases">
        <title>Complete genome sequence of the green alga Chloropicon roscoffensis RCC1871.</title>
        <authorList>
            <person name="Lemieux C."/>
            <person name="Pombert J.-F."/>
            <person name="Otis C."/>
            <person name="Turmel M."/>
        </authorList>
    </citation>
    <scope>NUCLEOTIDE SEQUENCE [LARGE SCALE GENOMIC DNA]</scope>
    <source>
        <strain evidence="10 11">RCC1871</strain>
    </source>
</reference>
<gene>
    <name evidence="10" type="ORF">HKI87_10g63000</name>
</gene>
<keyword evidence="6 8" id="KW-0687">Ribonucleoprotein</keyword>
<dbReference type="FunFam" id="2.40.30.10:FF:000004">
    <property type="entry name" value="50S ribosomal protein L3"/>
    <property type="match status" value="1"/>
</dbReference>
<dbReference type="Gene3D" id="2.40.30.10">
    <property type="entry name" value="Translation factors"/>
    <property type="match status" value="1"/>
</dbReference>
<accession>A0AAX4PF41</accession>
<comment type="subcellular location">
    <subcellularLocation>
        <location evidence="1">Mitochondrion</location>
    </subcellularLocation>
</comment>
<name>A0AAX4PF41_9CHLO</name>
<dbReference type="AlphaFoldDB" id="A0AAX4PF41"/>
<evidence type="ECO:0000256" key="4">
    <source>
        <dbReference type="ARBA" id="ARBA00022980"/>
    </source>
</evidence>
<dbReference type="InterPro" id="IPR000597">
    <property type="entry name" value="Ribosomal_uL3"/>
</dbReference>
<dbReference type="SUPFAM" id="SSF50447">
    <property type="entry name" value="Translation proteins"/>
    <property type="match status" value="1"/>
</dbReference>
<dbReference type="InterPro" id="IPR019927">
    <property type="entry name" value="Ribosomal_uL3_bac/org-type"/>
</dbReference>
<organism evidence="10 11">
    <name type="scientific">Chloropicon roscoffensis</name>
    <dbReference type="NCBI Taxonomy" id="1461544"/>
    <lineage>
        <taxon>Eukaryota</taxon>
        <taxon>Viridiplantae</taxon>
        <taxon>Chlorophyta</taxon>
        <taxon>Chloropicophyceae</taxon>
        <taxon>Chloropicales</taxon>
        <taxon>Chloropicaceae</taxon>
        <taxon>Chloropicon</taxon>
    </lineage>
</organism>
<keyword evidence="4 8" id="KW-0689">Ribosomal protein</keyword>
<keyword evidence="5" id="KW-0496">Mitochondrion</keyword>
<evidence type="ECO:0000256" key="9">
    <source>
        <dbReference type="SAM" id="MobiDB-lite"/>
    </source>
</evidence>
<dbReference type="Pfam" id="PF00297">
    <property type="entry name" value="Ribosomal_L3"/>
    <property type="match status" value="1"/>
</dbReference>
<evidence type="ECO:0000256" key="2">
    <source>
        <dbReference type="ARBA" id="ARBA00006540"/>
    </source>
</evidence>
<evidence type="ECO:0000256" key="1">
    <source>
        <dbReference type="ARBA" id="ARBA00004173"/>
    </source>
</evidence>
<dbReference type="PANTHER" id="PTHR11229:SF8">
    <property type="entry name" value="LARGE RIBOSOMAL SUBUNIT PROTEIN UL3M"/>
    <property type="match status" value="1"/>
</dbReference>
<dbReference type="NCBIfam" id="TIGR03625">
    <property type="entry name" value="L3_bact"/>
    <property type="match status" value="1"/>
</dbReference>
<sequence length="242" mass="26461">MKCGMTRLWDSNGVGVPLTVLWLDENKVVQVKTEDKEGFYAVQVGAGSRRRKRLNNALVGHFEKHLGKPEVSRKVAEFKVTESCLLQGGDAINADHFVVGQLVDVQGTTRGKGFAGGMKRHGMKGGPASHGTTKAHRTIGSTGQCQDPGKVFKGKKMPGRMGGKTCTQQRLLVYKVDPVHNLVYVKGQVPGGKGSYVKIFDSKIAFQDVALPYPTRPEGDRMLEVTVAPASTKNNPFERYYK</sequence>
<dbReference type="PROSITE" id="PS00474">
    <property type="entry name" value="RIBOSOMAL_L3"/>
    <property type="match status" value="1"/>
</dbReference>
<dbReference type="InterPro" id="IPR019926">
    <property type="entry name" value="Ribosomal_uL3_CS"/>
</dbReference>
<dbReference type="HAMAP" id="MF_01325_B">
    <property type="entry name" value="Ribosomal_uL3_B"/>
    <property type="match status" value="1"/>
</dbReference>
<dbReference type="InterPro" id="IPR009000">
    <property type="entry name" value="Transl_B-barrel_sf"/>
</dbReference>
<dbReference type="GO" id="GO:0003735">
    <property type="term" value="F:structural constituent of ribosome"/>
    <property type="evidence" value="ECO:0007669"/>
    <property type="project" value="InterPro"/>
</dbReference>
<evidence type="ECO:0000313" key="10">
    <source>
        <dbReference type="EMBL" id="WZN64743.1"/>
    </source>
</evidence>
<dbReference type="GO" id="GO:0005762">
    <property type="term" value="C:mitochondrial large ribosomal subunit"/>
    <property type="evidence" value="ECO:0007669"/>
    <property type="project" value="TreeGrafter"/>
</dbReference>
<feature type="region of interest" description="Disordered" evidence="9">
    <location>
        <begin position="116"/>
        <end position="162"/>
    </location>
</feature>
<dbReference type="PANTHER" id="PTHR11229">
    <property type="entry name" value="50S RIBOSOMAL PROTEIN L3"/>
    <property type="match status" value="1"/>
</dbReference>
<keyword evidence="11" id="KW-1185">Reference proteome</keyword>
<dbReference type="Gene3D" id="3.30.160.810">
    <property type="match status" value="1"/>
</dbReference>
<evidence type="ECO:0000256" key="8">
    <source>
        <dbReference type="RuleBase" id="RU003905"/>
    </source>
</evidence>
<evidence type="ECO:0000256" key="6">
    <source>
        <dbReference type="ARBA" id="ARBA00023274"/>
    </source>
</evidence>
<evidence type="ECO:0000256" key="7">
    <source>
        <dbReference type="ARBA" id="ARBA00035209"/>
    </source>
</evidence>
<dbReference type="GO" id="GO:0006412">
    <property type="term" value="P:translation"/>
    <property type="evidence" value="ECO:0007669"/>
    <property type="project" value="InterPro"/>
</dbReference>